<feature type="non-terminal residue" evidence="2">
    <location>
        <position position="1"/>
    </location>
</feature>
<dbReference type="EMBL" id="JAEPRC010000573">
    <property type="protein sequence ID" value="KAG2194634.1"/>
    <property type="molecule type" value="Genomic_DNA"/>
</dbReference>
<dbReference type="InterPro" id="IPR036378">
    <property type="entry name" value="FAS1_dom_sf"/>
</dbReference>
<dbReference type="PANTHER" id="PTHR10900">
    <property type="entry name" value="PERIOSTIN-RELATED"/>
    <property type="match status" value="1"/>
</dbReference>
<evidence type="ECO:0000259" key="1">
    <source>
        <dbReference type="PROSITE" id="PS50213"/>
    </source>
</evidence>
<reference evidence="2" key="1">
    <citation type="submission" date="2020-12" db="EMBL/GenBank/DDBJ databases">
        <title>Metabolic potential, ecology and presence of endohyphal bacteria is reflected in genomic diversity of Mucoromycotina.</title>
        <authorList>
            <person name="Muszewska A."/>
            <person name="Okrasinska A."/>
            <person name="Steczkiewicz K."/>
            <person name="Drgas O."/>
            <person name="Orlowska M."/>
            <person name="Perlinska-Lenart U."/>
            <person name="Aleksandrzak-Piekarczyk T."/>
            <person name="Szatraj K."/>
            <person name="Zielenkiewicz U."/>
            <person name="Pilsyk S."/>
            <person name="Malc E."/>
            <person name="Mieczkowski P."/>
            <person name="Kruszewska J.S."/>
            <person name="Biernat P."/>
            <person name="Pawlowska J."/>
        </authorList>
    </citation>
    <scope>NUCLEOTIDE SEQUENCE</scope>
    <source>
        <strain evidence="2">CBS 226.32</strain>
    </source>
</reference>
<feature type="domain" description="FAS1" evidence="1">
    <location>
        <begin position="163"/>
        <end position="302"/>
    </location>
</feature>
<evidence type="ECO:0000313" key="2">
    <source>
        <dbReference type="EMBL" id="KAG2194634.1"/>
    </source>
</evidence>
<dbReference type="AlphaFoldDB" id="A0A8H7UXZ8"/>
<gene>
    <name evidence="2" type="ORF">INT46_004888</name>
</gene>
<comment type="caution">
    <text evidence="2">The sequence shown here is derived from an EMBL/GenBank/DDBJ whole genome shotgun (WGS) entry which is preliminary data.</text>
</comment>
<dbReference type="Pfam" id="PF02469">
    <property type="entry name" value="Fasciclin"/>
    <property type="match status" value="2"/>
</dbReference>
<dbReference type="SUPFAM" id="SSF82153">
    <property type="entry name" value="FAS1 domain"/>
    <property type="match status" value="2"/>
</dbReference>
<dbReference type="InterPro" id="IPR000782">
    <property type="entry name" value="FAS1_domain"/>
</dbReference>
<proteinExistence type="predicted"/>
<dbReference type="Proteomes" id="UP000650833">
    <property type="component" value="Unassembled WGS sequence"/>
</dbReference>
<feature type="domain" description="FAS1" evidence="1">
    <location>
        <begin position="46"/>
        <end position="170"/>
    </location>
</feature>
<name>A0A8H7UXZ8_9FUNG</name>
<sequence>MFYNTIGNLICYFCLYFGVVEVLAQQSVALAQQQQQQQQQQPLLPPSNSYELLKQLPETYKFLSLLDLELQLYLQNQTNITVFAPYNDAFHHTLLLDRNTTRYHILPQLCLDDCWNDGPLYKSTSYMKLWTNRNKNTKQIESGNMQSAAVINSIQIPSQRSVVHIIDSILTVPLDIETTLETLKFTKAKEMISQVRQNDKAGNNSEFDEMLTLFMPNNQAFGTVDPKTLGFDINAMIYNAHAVKGLFISKQLKYSNNTIQNLAGSNIKIHANQISINNNTANIIIKDIIAENAIIHSIDQSNFLH</sequence>
<dbReference type="InterPro" id="IPR050904">
    <property type="entry name" value="Adhesion/Biosynth-related"/>
</dbReference>
<dbReference type="OrthoDB" id="286301at2759"/>
<evidence type="ECO:0000313" key="3">
    <source>
        <dbReference type="Proteomes" id="UP000650833"/>
    </source>
</evidence>
<accession>A0A8H7UXZ8</accession>
<dbReference type="SMART" id="SM00554">
    <property type="entry name" value="FAS1"/>
    <property type="match status" value="2"/>
</dbReference>
<dbReference type="Gene3D" id="2.30.180.10">
    <property type="entry name" value="FAS1 domain"/>
    <property type="match status" value="2"/>
</dbReference>
<organism evidence="2 3">
    <name type="scientific">Mucor plumbeus</name>
    <dbReference type="NCBI Taxonomy" id="97098"/>
    <lineage>
        <taxon>Eukaryota</taxon>
        <taxon>Fungi</taxon>
        <taxon>Fungi incertae sedis</taxon>
        <taxon>Mucoromycota</taxon>
        <taxon>Mucoromycotina</taxon>
        <taxon>Mucoromycetes</taxon>
        <taxon>Mucorales</taxon>
        <taxon>Mucorineae</taxon>
        <taxon>Mucoraceae</taxon>
        <taxon>Mucor</taxon>
    </lineage>
</organism>
<protein>
    <recommendedName>
        <fullName evidence="1">FAS1 domain-containing protein</fullName>
    </recommendedName>
</protein>
<dbReference type="PROSITE" id="PS50213">
    <property type="entry name" value="FAS1"/>
    <property type="match status" value="2"/>
</dbReference>
<keyword evidence="3" id="KW-1185">Reference proteome</keyword>